<accession>A0A220IT10</accession>
<keyword evidence="1" id="KW-0614">Plasmid</keyword>
<dbReference type="RefSeq" id="WP_001040713.1">
    <property type="nucleotide sequence ID" value="NZ_KY486775.1"/>
</dbReference>
<geneLocation type="plasmid" evidence="1">
    <name>pSDH-1</name>
</geneLocation>
<evidence type="ECO:0000313" key="1">
    <source>
        <dbReference type="EMBL" id="ASI37993.1"/>
    </source>
</evidence>
<proteinExistence type="predicted"/>
<dbReference type="InterPro" id="IPR053842">
    <property type="entry name" value="NikA-like"/>
</dbReference>
<reference evidence="1" key="1">
    <citation type="submission" date="2017-01" db="EMBL/GenBank/DDBJ databases">
        <title>Complete sequence and distribution of two new cryptic plasmids isolated in clinical Vibrio cholerae non-O1/non-O139 from Haiti.</title>
        <authorList>
            <person name="Ceccarelli D."/>
            <person name="Garriss G."/>
            <person name="Choi S.Y."/>
            <person name="Hasan N.A."/>
            <person name="Stepanauskas R."/>
            <person name="Pop M."/>
            <person name="Huq A."/>
            <person name="Colwell R.R."/>
        </authorList>
    </citation>
    <scope>NUCLEOTIDE SEQUENCE</scope>
    <source>
        <strain evidence="1">HC-1A2</strain>
        <plasmid evidence="1">pSDH-1</plasmid>
    </source>
</reference>
<name>A0A220IT10_VIBCL</name>
<dbReference type="EMBL" id="KY486775">
    <property type="protein sequence ID" value="ASI37993.1"/>
    <property type="molecule type" value="Genomic_DNA"/>
</dbReference>
<organism evidence="1">
    <name type="scientific">Vibrio cholerae non-O1/non-O139</name>
    <dbReference type="NCBI Taxonomy" id="156539"/>
    <lineage>
        <taxon>Bacteria</taxon>
        <taxon>Pseudomonadati</taxon>
        <taxon>Pseudomonadota</taxon>
        <taxon>Gammaproteobacteria</taxon>
        <taxon>Vibrionales</taxon>
        <taxon>Vibrionaceae</taxon>
        <taxon>Vibrio</taxon>
    </lineage>
</organism>
<protein>
    <submittedName>
        <fullName evidence="1">MobC</fullName>
    </submittedName>
</protein>
<dbReference type="AlphaFoldDB" id="A0A220IT10"/>
<gene>
    <name evidence="1" type="primary">mobC</name>
</gene>
<sequence length="121" mass="14012">MAKEKRTKEIKIRVTETELEQIRKNANQNIAFFMRELALGNKIEIQKEKPARKFIKLNEVKADPLLIEQIRRCGVSLNQIARAINYRMKVGETLQIAILNSHILAVQNQLSELIRMNKNAS</sequence>
<dbReference type="Pfam" id="PF21983">
    <property type="entry name" value="NikA-like"/>
    <property type="match status" value="1"/>
</dbReference>